<dbReference type="InterPro" id="IPR004360">
    <property type="entry name" value="Glyas_Fos-R_dOase_dom"/>
</dbReference>
<dbReference type="EMBL" id="QXXA01000006">
    <property type="protein sequence ID" value="NBI06463.1"/>
    <property type="molecule type" value="Genomic_DNA"/>
</dbReference>
<name>A0A845R1L0_9CLOT</name>
<dbReference type="RefSeq" id="WP_160196943.1">
    <property type="nucleotide sequence ID" value="NZ_QXXA01000006.1"/>
</dbReference>
<comment type="caution">
    <text evidence="2">The sequence shown here is derived from an EMBL/GenBank/DDBJ whole genome shotgun (WGS) entry which is preliminary data.</text>
</comment>
<dbReference type="Proteomes" id="UP000467132">
    <property type="component" value="Unassembled WGS sequence"/>
</dbReference>
<feature type="domain" description="Glyoxalase/fosfomycin resistance/dioxygenase" evidence="1">
    <location>
        <begin position="9"/>
        <end position="112"/>
    </location>
</feature>
<protein>
    <submittedName>
        <fullName evidence="2">VOC family protein</fullName>
    </submittedName>
</protein>
<dbReference type="OrthoDB" id="9812656at2"/>
<dbReference type="AlphaFoldDB" id="A0A845R1L0"/>
<proteinExistence type="predicted"/>
<evidence type="ECO:0000313" key="3">
    <source>
        <dbReference type="Proteomes" id="UP000467132"/>
    </source>
</evidence>
<evidence type="ECO:0000259" key="1">
    <source>
        <dbReference type="Pfam" id="PF00903"/>
    </source>
</evidence>
<reference evidence="2 3" key="1">
    <citation type="submission" date="2018-08" db="EMBL/GenBank/DDBJ databases">
        <title>Murine metabolic-syndrome-specific gut microbial biobank.</title>
        <authorList>
            <person name="Liu C."/>
        </authorList>
    </citation>
    <scope>NUCLEOTIDE SEQUENCE [LARGE SCALE GENOMIC DNA]</scope>
    <source>
        <strain evidence="2 3">583</strain>
    </source>
</reference>
<sequence>MYNEFILFLGTDNLKETDDFYRNVLELELYKDQKTCMIYKINQGSSIGFCTHINKTIDKKSSILTLIVNDVDKMYESIKNKGINIEDKPKKNEKFNIYHFFLKDNNGYTIEVQKFL</sequence>
<dbReference type="CDD" id="cd06587">
    <property type="entry name" value="VOC"/>
    <property type="match status" value="1"/>
</dbReference>
<dbReference type="Pfam" id="PF00903">
    <property type="entry name" value="Glyoxalase"/>
    <property type="match status" value="1"/>
</dbReference>
<gene>
    <name evidence="2" type="ORF">D3Z33_06255</name>
</gene>
<dbReference type="SUPFAM" id="SSF54593">
    <property type="entry name" value="Glyoxalase/Bleomycin resistance protein/Dihydroxybiphenyl dioxygenase"/>
    <property type="match status" value="1"/>
</dbReference>
<organism evidence="2 3">
    <name type="scientific">Senegalia massiliensis</name>
    <dbReference type="NCBI Taxonomy" id="1720316"/>
    <lineage>
        <taxon>Bacteria</taxon>
        <taxon>Bacillati</taxon>
        <taxon>Bacillota</taxon>
        <taxon>Clostridia</taxon>
        <taxon>Eubacteriales</taxon>
        <taxon>Clostridiaceae</taxon>
        <taxon>Senegalia</taxon>
    </lineage>
</organism>
<accession>A0A845R1L0</accession>
<keyword evidence="3" id="KW-1185">Reference proteome</keyword>
<evidence type="ECO:0000313" key="2">
    <source>
        <dbReference type="EMBL" id="NBI06463.1"/>
    </source>
</evidence>
<dbReference type="Gene3D" id="3.10.180.10">
    <property type="entry name" value="2,3-Dihydroxybiphenyl 1,2-Dioxygenase, domain 1"/>
    <property type="match status" value="1"/>
</dbReference>
<dbReference type="InterPro" id="IPR029068">
    <property type="entry name" value="Glyas_Bleomycin-R_OHBP_Dase"/>
</dbReference>